<name>A0AA38HVC7_9CUCU</name>
<dbReference type="Proteomes" id="UP001168821">
    <property type="component" value="Unassembled WGS sequence"/>
</dbReference>
<comment type="caution">
    <text evidence="1">The sequence shown here is derived from an EMBL/GenBank/DDBJ whole genome shotgun (WGS) entry which is preliminary data.</text>
</comment>
<organism evidence="1 2">
    <name type="scientific">Zophobas morio</name>
    <dbReference type="NCBI Taxonomy" id="2755281"/>
    <lineage>
        <taxon>Eukaryota</taxon>
        <taxon>Metazoa</taxon>
        <taxon>Ecdysozoa</taxon>
        <taxon>Arthropoda</taxon>
        <taxon>Hexapoda</taxon>
        <taxon>Insecta</taxon>
        <taxon>Pterygota</taxon>
        <taxon>Neoptera</taxon>
        <taxon>Endopterygota</taxon>
        <taxon>Coleoptera</taxon>
        <taxon>Polyphaga</taxon>
        <taxon>Cucujiformia</taxon>
        <taxon>Tenebrionidae</taxon>
        <taxon>Zophobas</taxon>
    </lineage>
</organism>
<evidence type="ECO:0000313" key="2">
    <source>
        <dbReference type="Proteomes" id="UP001168821"/>
    </source>
</evidence>
<protein>
    <submittedName>
        <fullName evidence="1">Uncharacterized protein</fullName>
    </submittedName>
</protein>
<proteinExistence type="predicted"/>
<accession>A0AA38HVC7</accession>
<dbReference type="AlphaFoldDB" id="A0AA38HVC7"/>
<evidence type="ECO:0000313" key="1">
    <source>
        <dbReference type="EMBL" id="KAJ3644785.1"/>
    </source>
</evidence>
<reference evidence="1" key="1">
    <citation type="journal article" date="2023" name="G3 (Bethesda)">
        <title>Whole genome assemblies of Zophobas morio and Tenebrio molitor.</title>
        <authorList>
            <person name="Kaur S."/>
            <person name="Stinson S.A."/>
            <person name="diCenzo G.C."/>
        </authorList>
    </citation>
    <scope>NUCLEOTIDE SEQUENCE</scope>
    <source>
        <strain evidence="1">QUZm001</strain>
    </source>
</reference>
<gene>
    <name evidence="1" type="ORF">Zmor_022488</name>
</gene>
<sequence>MASKICGVFRDGKCTWNELYFTVRTTRNGKAKFNDKLTEILIHIYACTPHLAIISALRILATTVIKPRKLDIAPDNKTKGDALGAHLAEEDIGPTHDCHFCLP</sequence>
<keyword evidence="2" id="KW-1185">Reference proteome</keyword>
<dbReference type="EMBL" id="JALNTZ010000007">
    <property type="protein sequence ID" value="KAJ3644785.1"/>
    <property type="molecule type" value="Genomic_DNA"/>
</dbReference>